<feature type="region of interest" description="Disordered" evidence="3">
    <location>
        <begin position="127"/>
        <end position="211"/>
    </location>
</feature>
<evidence type="ECO:0000256" key="1">
    <source>
        <dbReference type="ARBA" id="ARBA00023054"/>
    </source>
</evidence>
<reference evidence="4 5" key="1">
    <citation type="submission" date="2016-06" db="EMBL/GenBank/DDBJ databases">
        <title>Evolution of pathogenesis and genome organization in the Tremellales.</title>
        <authorList>
            <person name="Cuomo C."/>
            <person name="Litvintseva A."/>
            <person name="Heitman J."/>
            <person name="Chen Y."/>
            <person name="Sun S."/>
            <person name="Springer D."/>
            <person name="Dromer F."/>
            <person name="Young S."/>
            <person name="Zeng Q."/>
            <person name="Chapman S."/>
            <person name="Gujja S."/>
            <person name="Saif S."/>
            <person name="Birren B."/>
        </authorList>
    </citation>
    <scope>NUCLEOTIDE SEQUENCE [LARGE SCALE GENOMIC DNA]</scope>
    <source>
        <strain evidence="4 5">CBS 6273</strain>
    </source>
</reference>
<dbReference type="PANTHER" id="PTHR15885">
    <property type="entry name" value="COILED-COIL DOMAIN-CONTAINING PROTEIN 174"/>
    <property type="match status" value="1"/>
</dbReference>
<evidence type="ECO:0000313" key="4">
    <source>
        <dbReference type="EMBL" id="ODN98105.1"/>
    </source>
</evidence>
<feature type="compositionally biased region" description="Acidic residues" evidence="3">
    <location>
        <begin position="132"/>
        <end position="142"/>
    </location>
</feature>
<organism evidence="4 5">
    <name type="scientific">Cryptococcus amylolentus CBS 6273</name>
    <dbReference type="NCBI Taxonomy" id="1296118"/>
    <lineage>
        <taxon>Eukaryota</taxon>
        <taxon>Fungi</taxon>
        <taxon>Dikarya</taxon>
        <taxon>Basidiomycota</taxon>
        <taxon>Agaricomycotina</taxon>
        <taxon>Tremellomycetes</taxon>
        <taxon>Tremellales</taxon>
        <taxon>Cryptococcaceae</taxon>
        <taxon>Cryptococcus</taxon>
    </lineage>
</organism>
<dbReference type="PANTHER" id="PTHR15885:SF1">
    <property type="entry name" value="COILED-COIL DOMAIN-CONTAINING PROTEIN 174"/>
    <property type="match status" value="1"/>
</dbReference>
<feature type="coiled-coil region" evidence="2">
    <location>
        <begin position="319"/>
        <end position="346"/>
    </location>
</feature>
<dbReference type="AlphaFoldDB" id="A0A1E3JBR8"/>
<name>A0A1E3JBR8_9TREE</name>
<accession>A0A1E3JBR8</accession>
<evidence type="ECO:0000313" key="5">
    <source>
        <dbReference type="Proteomes" id="UP000095149"/>
    </source>
</evidence>
<dbReference type="InterPro" id="IPR025066">
    <property type="entry name" value="CCDC174-like"/>
</dbReference>
<dbReference type="GO" id="GO:0005634">
    <property type="term" value="C:nucleus"/>
    <property type="evidence" value="ECO:0007669"/>
    <property type="project" value="TreeGrafter"/>
</dbReference>
<dbReference type="Proteomes" id="UP000095149">
    <property type="component" value="Unassembled WGS sequence"/>
</dbReference>
<dbReference type="EMBL" id="MEKH01000013">
    <property type="protein sequence ID" value="ODN98105.1"/>
    <property type="molecule type" value="Genomic_DNA"/>
</dbReference>
<protein>
    <submittedName>
        <fullName evidence="4">Uncharacterized protein</fullName>
    </submittedName>
</protein>
<sequence length="357" mass="40495">MPHKATSDRGQPPHGSMLELRALAAEHVDKFAKEGRQAVKGQSRTTQLQKASRADPFLKQSPGLVKRLAAEARNDAKRRRFADEDGPDEEQRREILKAKARKYEQIQRGDYSGLSKKEIEEAVIDFERKLEDDSDYSSDEDESVRPARAHWSDESYSDGDDLAQVEYLDELGRTRVGTRREAKEAERQSRKERGGPKELIESGAEGSAYAQVQQSEVIHGEQHVFPVYQPDPEAIKAKYRQAEEEARAHHYDSNKEVRVKGAGAYQFSLDEDLRAQQQAALKASRQETEQARAKASQRGGLTAAQEARKRKIDERKAMIDAKRAKLLGGEEEVERLRKEKKAKEADEFLKGLELELK</sequence>
<keyword evidence="1 2" id="KW-0175">Coiled coil</keyword>
<feature type="compositionally biased region" description="Polar residues" evidence="3">
    <location>
        <begin position="40"/>
        <end position="50"/>
    </location>
</feature>
<feature type="region of interest" description="Disordered" evidence="3">
    <location>
        <begin position="280"/>
        <end position="315"/>
    </location>
</feature>
<feature type="compositionally biased region" description="Basic and acidic residues" evidence="3">
    <location>
        <begin position="170"/>
        <end position="200"/>
    </location>
</feature>
<proteinExistence type="predicted"/>
<feature type="compositionally biased region" description="Acidic residues" evidence="3">
    <location>
        <begin position="155"/>
        <end position="169"/>
    </location>
</feature>
<comment type="caution">
    <text evidence="4">The sequence shown here is derived from an EMBL/GenBank/DDBJ whole genome shotgun (WGS) entry which is preliminary data.</text>
</comment>
<gene>
    <name evidence="4" type="ORF">I350_07747</name>
</gene>
<evidence type="ECO:0000256" key="3">
    <source>
        <dbReference type="SAM" id="MobiDB-lite"/>
    </source>
</evidence>
<dbReference type="OrthoDB" id="333551at2759"/>
<dbReference type="Pfam" id="PF13300">
    <property type="entry name" value="DUF4078"/>
    <property type="match status" value="1"/>
</dbReference>
<evidence type="ECO:0000256" key="2">
    <source>
        <dbReference type="SAM" id="Coils"/>
    </source>
</evidence>
<feature type="region of interest" description="Disordered" evidence="3">
    <location>
        <begin position="35"/>
        <end position="94"/>
    </location>
</feature>